<dbReference type="InterPro" id="IPR050270">
    <property type="entry name" value="DegV_domain_contain"/>
</dbReference>
<keyword evidence="2" id="KW-0446">Lipid-binding</keyword>
<organism evidence="3 4">
    <name type="scientific">Nosocomiicoccus ampullae</name>
    <dbReference type="NCBI Taxonomy" id="489910"/>
    <lineage>
        <taxon>Bacteria</taxon>
        <taxon>Bacillati</taxon>
        <taxon>Bacillota</taxon>
        <taxon>Bacilli</taxon>
        <taxon>Bacillales</taxon>
        <taxon>Staphylococcaceae</taxon>
        <taxon>Nosocomiicoccus</taxon>
    </lineage>
</organism>
<reference evidence="3 4" key="1">
    <citation type="submission" date="2020-08" db="EMBL/GenBank/DDBJ databases">
        <title>Genomic Encyclopedia of Type Strains, Phase IV (KMG-IV): sequencing the most valuable type-strain genomes for metagenomic binning, comparative biology and taxonomic classification.</title>
        <authorList>
            <person name="Goeker M."/>
        </authorList>
    </citation>
    <scope>NUCLEOTIDE SEQUENCE [LARGE SCALE GENOMIC DNA]</scope>
    <source>
        <strain evidence="3 4">DSM 19163</strain>
    </source>
</reference>
<accession>A0A9Q2CZD3</accession>
<dbReference type="EMBL" id="JACHHF010000003">
    <property type="protein sequence ID" value="MBB5175830.1"/>
    <property type="molecule type" value="Genomic_DNA"/>
</dbReference>
<dbReference type="PANTHER" id="PTHR33434">
    <property type="entry name" value="DEGV DOMAIN-CONTAINING PROTEIN DR_1986-RELATED"/>
    <property type="match status" value="1"/>
</dbReference>
<dbReference type="Proteomes" id="UP000579136">
    <property type="component" value="Unassembled WGS sequence"/>
</dbReference>
<evidence type="ECO:0000313" key="4">
    <source>
        <dbReference type="Proteomes" id="UP000579136"/>
    </source>
</evidence>
<comment type="function">
    <text evidence="1">May bind long-chain fatty acids, such as palmitate, and may play a role in lipid transport or fatty acid metabolism.</text>
</comment>
<sequence length="280" mass="31302">MKLIVDSCSDISLDFAKSHNLYFIPLNVNVDGKVYLDRYEITSEDVSKAVDDGIRPLTSQANPEEIYQHFTKALEEDKTIIYLGFSSQLSGTIQSANIARDMILEERDDVDITVIDSLSASYGYGLLVERAAKYVKDGLSKDEVLQKIEHDKSHIRHLFTVSDLDYLAKGGRLSKGQAFLGSLLNIHPLLHVEDGKLVPIEKYRGTKRVLKRMVEMMKEEGAKTEVHITHSDNLKDAEALKNLILKETDLTDIKISSIGPTIISHTGNGTIALFYFTEGV</sequence>
<dbReference type="NCBIfam" id="TIGR00762">
    <property type="entry name" value="DegV"/>
    <property type="match status" value="1"/>
</dbReference>
<evidence type="ECO:0000256" key="1">
    <source>
        <dbReference type="ARBA" id="ARBA00003238"/>
    </source>
</evidence>
<dbReference type="SUPFAM" id="SSF82549">
    <property type="entry name" value="DAK1/DegV-like"/>
    <property type="match status" value="1"/>
</dbReference>
<keyword evidence="4" id="KW-1185">Reference proteome</keyword>
<dbReference type="Gene3D" id="3.30.1180.10">
    <property type="match status" value="1"/>
</dbReference>
<proteinExistence type="predicted"/>
<gene>
    <name evidence="3" type="ORF">HNQ45_000705</name>
</gene>
<dbReference type="GO" id="GO:0008289">
    <property type="term" value="F:lipid binding"/>
    <property type="evidence" value="ECO:0007669"/>
    <property type="project" value="UniProtKB-KW"/>
</dbReference>
<evidence type="ECO:0000256" key="2">
    <source>
        <dbReference type="ARBA" id="ARBA00023121"/>
    </source>
</evidence>
<evidence type="ECO:0000313" key="3">
    <source>
        <dbReference type="EMBL" id="MBB5175830.1"/>
    </source>
</evidence>
<dbReference type="AlphaFoldDB" id="A0A9Q2CZD3"/>
<dbReference type="InterPro" id="IPR043168">
    <property type="entry name" value="DegV_C"/>
</dbReference>
<dbReference type="Pfam" id="PF02645">
    <property type="entry name" value="DegV"/>
    <property type="match status" value="1"/>
</dbReference>
<dbReference type="InterPro" id="IPR003797">
    <property type="entry name" value="DegV"/>
</dbReference>
<protein>
    <submittedName>
        <fullName evidence="3">DegV family protein with EDD domain</fullName>
    </submittedName>
</protein>
<dbReference type="PROSITE" id="PS51482">
    <property type="entry name" value="DEGV"/>
    <property type="match status" value="1"/>
</dbReference>
<dbReference type="PANTHER" id="PTHR33434:SF3">
    <property type="entry name" value="DEGV DOMAIN-CONTAINING PROTEIN YITS"/>
    <property type="match status" value="1"/>
</dbReference>
<dbReference type="RefSeq" id="WP_183673479.1">
    <property type="nucleotide sequence ID" value="NZ_CBCRYX010000002.1"/>
</dbReference>
<comment type="caution">
    <text evidence="3">The sequence shown here is derived from an EMBL/GenBank/DDBJ whole genome shotgun (WGS) entry which is preliminary data.</text>
</comment>
<name>A0A9Q2CZD3_9STAP</name>
<dbReference type="Gene3D" id="3.40.50.10170">
    <property type="match status" value="1"/>
</dbReference>